<dbReference type="Pfam" id="PF00701">
    <property type="entry name" value="DHDPS"/>
    <property type="match status" value="1"/>
</dbReference>
<dbReference type="NCBIfam" id="TIGR00674">
    <property type="entry name" value="dapA"/>
    <property type="match status" value="1"/>
</dbReference>
<evidence type="ECO:0000256" key="8">
    <source>
        <dbReference type="ARBA" id="ARBA00023154"/>
    </source>
</evidence>
<evidence type="ECO:0000256" key="7">
    <source>
        <dbReference type="ARBA" id="ARBA00022915"/>
    </source>
</evidence>
<keyword evidence="7" id="KW-0220">Diaminopimelate biosynthesis</keyword>
<comment type="pathway">
    <text evidence="2">Amino-acid biosynthesis; L-lysine biosynthesis via DAP pathway; (S)-tetrahydrodipicolinate from L-aspartate: step 3/4.</text>
</comment>
<keyword evidence="5" id="KW-0963">Cytoplasm</keyword>
<evidence type="ECO:0000256" key="13">
    <source>
        <dbReference type="PIRNR" id="PIRNR001365"/>
    </source>
</evidence>
<name>A0A6P1GAZ2_9RICK</name>
<dbReference type="GO" id="GO:0008840">
    <property type="term" value="F:4-hydroxy-tetrahydrodipicolinate synthase activity"/>
    <property type="evidence" value="ECO:0007669"/>
    <property type="project" value="UniProtKB-UniRule"/>
</dbReference>
<keyword evidence="6" id="KW-0028">Amino-acid biosynthesis</keyword>
<accession>A0A6P1GAZ2</accession>
<comment type="function">
    <text evidence="1">Catalyzes the condensation of (S)-aspartate-beta-semialdehyde [(S)-ASA] and pyruvate to 4-hydroxy-tetrahydrodipicolinate (HTPA).</text>
</comment>
<evidence type="ECO:0000256" key="6">
    <source>
        <dbReference type="ARBA" id="ARBA00022605"/>
    </source>
</evidence>
<evidence type="ECO:0000256" key="2">
    <source>
        <dbReference type="ARBA" id="ARBA00005120"/>
    </source>
</evidence>
<dbReference type="SUPFAM" id="SSF51569">
    <property type="entry name" value="Aldolase"/>
    <property type="match status" value="1"/>
</dbReference>
<dbReference type="PANTHER" id="PTHR12128">
    <property type="entry name" value="DIHYDRODIPICOLINATE SYNTHASE"/>
    <property type="match status" value="1"/>
</dbReference>
<evidence type="ECO:0000256" key="11">
    <source>
        <dbReference type="ARBA" id="ARBA00047836"/>
    </source>
</evidence>
<keyword evidence="9 13" id="KW-0456">Lyase</keyword>
<dbReference type="UniPathway" id="UPA00034">
    <property type="reaction ID" value="UER00017"/>
</dbReference>
<evidence type="ECO:0000256" key="4">
    <source>
        <dbReference type="ARBA" id="ARBA00012086"/>
    </source>
</evidence>
<dbReference type="PANTHER" id="PTHR12128:SF66">
    <property type="entry name" value="4-HYDROXY-2-OXOGLUTARATE ALDOLASE, MITOCHONDRIAL"/>
    <property type="match status" value="1"/>
</dbReference>
<dbReference type="EMBL" id="CP047224">
    <property type="protein sequence ID" value="QHD65508.1"/>
    <property type="molecule type" value="Genomic_DNA"/>
</dbReference>
<feature type="binding site" evidence="14">
    <location>
        <position position="50"/>
    </location>
    <ligand>
        <name>pyruvate</name>
        <dbReference type="ChEBI" id="CHEBI:15361"/>
    </ligand>
</feature>
<reference evidence="15 16" key="1">
    <citation type="journal article" date="2020" name="MBio">
        <title>Erratum for Teymournejad et al., 'Isolation and Molecular Analysis of a Novel Neorickettsia Species That Causes Potomac Horse Fever'.</title>
        <authorList>
            <person name="Teymournejad O."/>
            <person name="Lin M."/>
            <person name="Bekebrede H."/>
            <person name="Kamr A."/>
            <person name="Toribio R.E."/>
            <person name="Arroyo L.G."/>
            <person name="Baird J.D."/>
            <person name="Rikihisa Y."/>
        </authorList>
    </citation>
    <scope>NUCLEOTIDE SEQUENCE [LARGE SCALE GENOMIC DNA]</scope>
    <source>
        <strain evidence="15 16">Fin17</strain>
    </source>
</reference>
<evidence type="ECO:0000313" key="16">
    <source>
        <dbReference type="Proteomes" id="UP000464912"/>
    </source>
</evidence>
<evidence type="ECO:0000256" key="14">
    <source>
        <dbReference type="PIRSR" id="PIRSR001365-2"/>
    </source>
</evidence>
<keyword evidence="16" id="KW-1185">Reference proteome</keyword>
<dbReference type="InterPro" id="IPR005263">
    <property type="entry name" value="DapA"/>
</dbReference>
<dbReference type="SMART" id="SM01130">
    <property type="entry name" value="DHDPS"/>
    <property type="match status" value="1"/>
</dbReference>
<dbReference type="InterPro" id="IPR002220">
    <property type="entry name" value="DapA-like"/>
</dbReference>
<dbReference type="PRINTS" id="PR00146">
    <property type="entry name" value="DHPICSNTHASE"/>
</dbReference>
<dbReference type="InterPro" id="IPR013785">
    <property type="entry name" value="Aldolase_TIM"/>
</dbReference>
<dbReference type="EC" id="4.3.3.7" evidence="4 12"/>
<sequence length="308" mass="34281">MQGSRSTIKGIFTAIITPFKRNAIDIESLEQLIEVQIVSAVNGIVIADSTGEGHSLSQSEYYALVKNVAAVLKNRIPLVVSVPHCSTTQVIDVITRLKNKTIEAFLVAAPYYLRPQQEGIFEHYRQITNKTKANIVMCNIPYRCSINIENATTLRIMDLPGISAVVDLSGDLEYPTILRDGNDHVPILTGNDTTYAAHRLNGGDGIVSTLSNLIPKEMVALERAICEGDYKNTKKLHKLIFPLAKSMSCETNPVPLKYAISCIYKYVTPNVRLPLTDATTSTRQLIHTLLRKFEREKQEHEILSITQT</sequence>
<evidence type="ECO:0000256" key="9">
    <source>
        <dbReference type="ARBA" id="ARBA00023239"/>
    </source>
</evidence>
<comment type="catalytic activity">
    <reaction evidence="11">
        <text>L-aspartate 4-semialdehyde + pyruvate = (2S,4S)-4-hydroxy-2,3,4,5-tetrahydrodipicolinate + H2O + H(+)</text>
        <dbReference type="Rhea" id="RHEA:34171"/>
        <dbReference type="ChEBI" id="CHEBI:15361"/>
        <dbReference type="ChEBI" id="CHEBI:15377"/>
        <dbReference type="ChEBI" id="CHEBI:15378"/>
        <dbReference type="ChEBI" id="CHEBI:67139"/>
        <dbReference type="ChEBI" id="CHEBI:537519"/>
        <dbReference type="EC" id="4.3.3.7"/>
    </reaction>
</comment>
<reference evidence="15 16" key="2">
    <citation type="journal article" date="2020" name="MBio">
        <title>Isolation and Molecular Analysis of a Novel Neorickettsia Species That Causes Potomac Horse Fever.</title>
        <authorList>
            <person name="Teymournejad O."/>
            <person name="Lin M."/>
            <person name="Bekebrede H."/>
            <person name="Kamr A."/>
            <person name="Toribio R.E."/>
            <person name="Arroyo L.G."/>
            <person name="Baird J.D."/>
            <person name="Rikihisa Y."/>
        </authorList>
    </citation>
    <scope>NUCLEOTIDE SEQUENCE [LARGE SCALE GENOMIC DNA]</scope>
    <source>
        <strain evidence="15 16">Fin17</strain>
    </source>
</reference>
<dbReference type="Proteomes" id="UP000464912">
    <property type="component" value="Chromosome"/>
</dbReference>
<comment type="similarity">
    <text evidence="3 13">Belongs to the DapA family.</text>
</comment>
<dbReference type="PIRSF" id="PIRSF001365">
    <property type="entry name" value="DHDPS"/>
    <property type="match status" value="1"/>
</dbReference>
<evidence type="ECO:0000313" key="15">
    <source>
        <dbReference type="EMBL" id="QHD65508.1"/>
    </source>
</evidence>
<evidence type="ECO:0000256" key="10">
    <source>
        <dbReference type="ARBA" id="ARBA00023270"/>
    </source>
</evidence>
<dbReference type="KEGG" id="nef:GP480_03780"/>
<dbReference type="RefSeq" id="WP_160095971.1">
    <property type="nucleotide sequence ID" value="NZ_CP047224.1"/>
</dbReference>
<dbReference type="GO" id="GO:0009089">
    <property type="term" value="P:lysine biosynthetic process via diaminopimelate"/>
    <property type="evidence" value="ECO:0007669"/>
    <property type="project" value="UniProtKB-UniRule"/>
</dbReference>
<evidence type="ECO:0000256" key="3">
    <source>
        <dbReference type="ARBA" id="ARBA00007592"/>
    </source>
</evidence>
<organism evidence="15 16">
    <name type="scientific">Neorickettsia findlayensis</name>
    <dbReference type="NCBI Taxonomy" id="2686014"/>
    <lineage>
        <taxon>Bacteria</taxon>
        <taxon>Pseudomonadati</taxon>
        <taxon>Pseudomonadota</taxon>
        <taxon>Alphaproteobacteria</taxon>
        <taxon>Rickettsiales</taxon>
        <taxon>Anaplasmataceae</taxon>
        <taxon>Neorickettsia</taxon>
    </lineage>
</organism>
<evidence type="ECO:0000256" key="5">
    <source>
        <dbReference type="ARBA" id="ARBA00022490"/>
    </source>
</evidence>
<feature type="binding site" evidence="14">
    <location>
        <position position="207"/>
    </location>
    <ligand>
        <name>pyruvate</name>
        <dbReference type="ChEBI" id="CHEBI:15361"/>
    </ligand>
</feature>
<evidence type="ECO:0000256" key="1">
    <source>
        <dbReference type="ARBA" id="ARBA00003294"/>
    </source>
</evidence>
<dbReference type="Gene3D" id="3.20.20.70">
    <property type="entry name" value="Aldolase class I"/>
    <property type="match status" value="1"/>
</dbReference>
<protein>
    <recommendedName>
        <fullName evidence="4 12">4-hydroxy-tetrahydrodipicolinate synthase</fullName>
        <ecNumber evidence="4 12">4.3.3.7</ecNumber>
    </recommendedName>
</protein>
<dbReference type="GO" id="GO:0005829">
    <property type="term" value="C:cytosol"/>
    <property type="evidence" value="ECO:0007669"/>
    <property type="project" value="TreeGrafter"/>
</dbReference>
<evidence type="ECO:0000256" key="12">
    <source>
        <dbReference type="NCBIfam" id="TIGR00674"/>
    </source>
</evidence>
<dbReference type="GO" id="GO:0019877">
    <property type="term" value="P:diaminopimelate biosynthetic process"/>
    <property type="evidence" value="ECO:0007669"/>
    <property type="project" value="UniProtKB-KW"/>
</dbReference>
<dbReference type="AlphaFoldDB" id="A0A6P1GAZ2"/>
<gene>
    <name evidence="15" type="primary">dapA</name>
    <name evidence="15" type="ORF">GP480_03780</name>
</gene>
<proteinExistence type="inferred from homology"/>
<keyword evidence="8" id="KW-0457">Lysine biosynthesis</keyword>
<keyword evidence="10" id="KW-0704">Schiff base</keyword>